<proteinExistence type="predicted"/>
<gene>
    <name evidence="1" type="ORF">2L372D_013</name>
</gene>
<accession>A0A4Y5TZA6</accession>
<sequence length="48" mass="5439">MMTAMLFGCVLGLMFVATIKGIQHNNKVMKESAKLHEENIKQIKINSF</sequence>
<dbReference type="Proteomes" id="UP000316128">
    <property type="component" value="Segment"/>
</dbReference>
<evidence type="ECO:0000313" key="2">
    <source>
        <dbReference type="Proteomes" id="UP000316128"/>
    </source>
</evidence>
<dbReference type="EMBL" id="MK804893">
    <property type="protein sequence ID" value="QDB73927.1"/>
    <property type="molecule type" value="Genomic_DNA"/>
</dbReference>
<name>A0A4Y5TZA6_9CAUD</name>
<organism evidence="1 2">
    <name type="scientific">Aeromonas phage 2L372D</name>
    <dbReference type="NCBI Taxonomy" id="2588097"/>
    <lineage>
        <taxon>Viruses</taxon>
        <taxon>Duplodnaviria</taxon>
        <taxon>Heunggongvirae</taxon>
        <taxon>Uroviricota</taxon>
        <taxon>Caudoviricetes</taxon>
        <taxon>Plateaulakevirus</taxon>
        <taxon>Plateaulakevirus pv2L372D</taxon>
    </lineage>
</organism>
<reference evidence="1 2" key="1">
    <citation type="submission" date="2019-04" db="EMBL/GenBank/DDBJ databases">
        <title>Nine Novel Phages from a Plateau Lake in Southwest China Provide Insights into Aeromonas Phage Diversity.</title>
        <authorList>
            <person name="Xiao W."/>
            <person name="Bai M."/>
            <person name="Wang Y."/>
            <person name="Cui X."/>
        </authorList>
    </citation>
    <scope>NUCLEOTIDE SEQUENCE [LARGE SCALE GENOMIC DNA]</scope>
</reference>
<keyword evidence="2" id="KW-1185">Reference proteome</keyword>
<protein>
    <submittedName>
        <fullName evidence="1">Uncharacterized protein</fullName>
    </submittedName>
</protein>
<evidence type="ECO:0000313" key="1">
    <source>
        <dbReference type="EMBL" id="QDB73927.1"/>
    </source>
</evidence>